<evidence type="ECO:0000259" key="1">
    <source>
        <dbReference type="Pfam" id="PF14291"/>
    </source>
</evidence>
<accession>A0ABR0PD35</accession>
<feature type="domain" description="DUF4371" evidence="1">
    <location>
        <begin position="124"/>
        <end position="196"/>
    </location>
</feature>
<evidence type="ECO:0000313" key="2">
    <source>
        <dbReference type="EMBL" id="KAK5819131.1"/>
    </source>
</evidence>
<name>A0ABR0PD35_GOSAR</name>
<sequence>MINLFLNFQILVEKNQISSLSKLLNEISNLLKPKILNEISSLPKLLNEISGLLKFLNVLVRTLIWDYPPNQQDEVRQAYIKFGPYQSIPPSEAPTSPHYINKNGHQFLPSWYKLFLEWLEFSPMDKAYDKSKKEKMTIVLRFVDKEGFICEQIFDVVHVKNTTSLALEKETCKVLLCHCLNVDDIHGQGYDGASDAQWRSHLAYLNSLMRMFNYVCVVLQDIIKFNNLTQMSEADGIYDTITSVEFVFILDFMIEMLGITNDLCQALQYKLQDILNTMQLVS</sequence>
<dbReference type="PANTHER" id="PTHR11697:SF230">
    <property type="entry name" value="ZINC FINGER, MYM DOMAIN CONTAINING 1"/>
    <property type="match status" value="1"/>
</dbReference>
<dbReference type="EMBL" id="JARKNE010000007">
    <property type="protein sequence ID" value="KAK5819131.1"/>
    <property type="molecule type" value="Genomic_DNA"/>
</dbReference>
<evidence type="ECO:0000313" key="3">
    <source>
        <dbReference type="Proteomes" id="UP001358586"/>
    </source>
</evidence>
<dbReference type="InterPro" id="IPR055298">
    <property type="entry name" value="AtLOH3-like"/>
</dbReference>
<proteinExistence type="predicted"/>
<gene>
    <name evidence="2" type="ORF">PVK06_024092</name>
</gene>
<protein>
    <recommendedName>
        <fullName evidence="1">DUF4371 domain-containing protein</fullName>
    </recommendedName>
</protein>
<reference evidence="2 3" key="1">
    <citation type="submission" date="2023-03" db="EMBL/GenBank/DDBJ databases">
        <title>WGS of Gossypium arboreum.</title>
        <authorList>
            <person name="Yu D."/>
        </authorList>
    </citation>
    <scope>NUCLEOTIDE SEQUENCE [LARGE SCALE GENOMIC DNA]</scope>
    <source>
        <tissue evidence="2">Leaf</tissue>
    </source>
</reference>
<comment type="caution">
    <text evidence="2">The sequence shown here is derived from an EMBL/GenBank/DDBJ whole genome shotgun (WGS) entry which is preliminary data.</text>
</comment>
<dbReference type="Proteomes" id="UP001358586">
    <property type="component" value="Chromosome 7"/>
</dbReference>
<keyword evidence="3" id="KW-1185">Reference proteome</keyword>
<dbReference type="InterPro" id="IPR025398">
    <property type="entry name" value="DUF4371"/>
</dbReference>
<organism evidence="2 3">
    <name type="scientific">Gossypium arboreum</name>
    <name type="common">Tree cotton</name>
    <name type="synonym">Gossypium nanking</name>
    <dbReference type="NCBI Taxonomy" id="29729"/>
    <lineage>
        <taxon>Eukaryota</taxon>
        <taxon>Viridiplantae</taxon>
        <taxon>Streptophyta</taxon>
        <taxon>Embryophyta</taxon>
        <taxon>Tracheophyta</taxon>
        <taxon>Spermatophyta</taxon>
        <taxon>Magnoliopsida</taxon>
        <taxon>eudicotyledons</taxon>
        <taxon>Gunneridae</taxon>
        <taxon>Pentapetalae</taxon>
        <taxon>rosids</taxon>
        <taxon>malvids</taxon>
        <taxon>Malvales</taxon>
        <taxon>Malvaceae</taxon>
        <taxon>Malvoideae</taxon>
        <taxon>Gossypium</taxon>
    </lineage>
</organism>
<dbReference type="PANTHER" id="PTHR11697">
    <property type="entry name" value="GENERAL TRANSCRIPTION FACTOR 2-RELATED ZINC FINGER PROTEIN"/>
    <property type="match status" value="1"/>
</dbReference>
<dbReference type="Pfam" id="PF14291">
    <property type="entry name" value="DUF4371"/>
    <property type="match status" value="1"/>
</dbReference>